<comment type="caution">
    <text evidence="2">The sequence shown here is derived from an EMBL/GenBank/DDBJ whole genome shotgun (WGS) entry which is preliminary data.</text>
</comment>
<dbReference type="AlphaFoldDB" id="A0A4V2P9B0"/>
<evidence type="ECO:0008006" key="4">
    <source>
        <dbReference type="Google" id="ProtNLM"/>
    </source>
</evidence>
<evidence type="ECO:0000313" key="3">
    <source>
        <dbReference type="Proteomes" id="UP000294887"/>
    </source>
</evidence>
<evidence type="ECO:0000256" key="1">
    <source>
        <dbReference type="SAM" id="SignalP"/>
    </source>
</evidence>
<proteinExistence type="predicted"/>
<sequence>MKYLFLLFLLTYALLFTAGCNSEDRISALKKCTVLGTESIVYARANYVKLFHYFNPDKFSDSYEQTKEFDHVTSRNIINTYDIAIRKLKTDDEDTESLISSCQQLADFSKAFVDQSYPRAMSHQSKHDVLSDAFFIEINQIVKFDNKIGVFDENTKSFKQYVEEYRNTVQNYVTKYKDELPEELINSF</sequence>
<name>A0A4V2P9B0_9GAMM</name>
<protein>
    <recommendedName>
        <fullName evidence="4">Lipoprotein</fullName>
    </recommendedName>
</protein>
<organism evidence="2 3">
    <name type="scientific">Cocleimonas flava</name>
    <dbReference type="NCBI Taxonomy" id="634765"/>
    <lineage>
        <taxon>Bacteria</taxon>
        <taxon>Pseudomonadati</taxon>
        <taxon>Pseudomonadota</taxon>
        <taxon>Gammaproteobacteria</taxon>
        <taxon>Thiotrichales</taxon>
        <taxon>Thiotrichaceae</taxon>
        <taxon>Cocleimonas</taxon>
    </lineage>
</organism>
<feature type="chain" id="PRO_5020428613" description="Lipoprotein" evidence="1">
    <location>
        <begin position="19"/>
        <end position="188"/>
    </location>
</feature>
<evidence type="ECO:0000313" key="2">
    <source>
        <dbReference type="EMBL" id="TCJ88955.1"/>
    </source>
</evidence>
<dbReference type="EMBL" id="SMFQ01000002">
    <property type="protein sequence ID" value="TCJ88955.1"/>
    <property type="molecule type" value="Genomic_DNA"/>
</dbReference>
<feature type="signal peptide" evidence="1">
    <location>
        <begin position="1"/>
        <end position="18"/>
    </location>
</feature>
<reference evidence="2 3" key="1">
    <citation type="submission" date="2019-03" db="EMBL/GenBank/DDBJ databases">
        <title>Genomic Encyclopedia of Type Strains, Phase IV (KMG-IV): sequencing the most valuable type-strain genomes for metagenomic binning, comparative biology and taxonomic classification.</title>
        <authorList>
            <person name="Goeker M."/>
        </authorList>
    </citation>
    <scope>NUCLEOTIDE SEQUENCE [LARGE SCALE GENOMIC DNA]</scope>
    <source>
        <strain evidence="2 3">DSM 24830</strain>
    </source>
</reference>
<keyword evidence="1" id="KW-0732">Signal</keyword>
<accession>A0A4V2P9B0</accession>
<dbReference type="Proteomes" id="UP000294887">
    <property type="component" value="Unassembled WGS sequence"/>
</dbReference>
<keyword evidence="3" id="KW-1185">Reference proteome</keyword>
<dbReference type="PROSITE" id="PS51257">
    <property type="entry name" value="PROKAR_LIPOPROTEIN"/>
    <property type="match status" value="1"/>
</dbReference>
<gene>
    <name evidence="2" type="ORF">EV695_0816</name>
</gene>